<sequence length="101" mass="10977">MVFASITYAKPGAPTGYYCSCPILLVIGLYAVMIVLGGDWAAVWAARLRSLCWQAITVILFVPMLAAINGILATLQHDLYVNNLRFGTSPFVAKFKKSGVH</sequence>
<accession>A0A4U9UK93</accession>
<keyword evidence="1" id="KW-0812">Transmembrane</keyword>
<protein>
    <submittedName>
        <fullName evidence="2">Uncharacterized protein</fullName>
    </submittedName>
</protein>
<evidence type="ECO:0000313" key="2">
    <source>
        <dbReference type="EMBL" id="VTR33940.1"/>
    </source>
</evidence>
<dbReference type="AlphaFoldDB" id="A0A4U9UK93"/>
<name>A0A4U9UK93_SERFO</name>
<feature type="transmembrane region" description="Helical" evidence="1">
    <location>
        <begin position="23"/>
        <end position="44"/>
    </location>
</feature>
<dbReference type="EMBL" id="CABEEZ010000073">
    <property type="protein sequence ID" value="VTR33940.1"/>
    <property type="molecule type" value="Genomic_DNA"/>
</dbReference>
<feature type="transmembrane region" description="Helical" evidence="1">
    <location>
        <begin position="51"/>
        <end position="75"/>
    </location>
</feature>
<keyword evidence="1" id="KW-0472">Membrane</keyword>
<organism evidence="2">
    <name type="scientific">Serratia fonticola</name>
    <dbReference type="NCBI Taxonomy" id="47917"/>
    <lineage>
        <taxon>Bacteria</taxon>
        <taxon>Pseudomonadati</taxon>
        <taxon>Pseudomonadota</taxon>
        <taxon>Gammaproteobacteria</taxon>
        <taxon>Enterobacterales</taxon>
        <taxon>Yersiniaceae</taxon>
        <taxon>Serratia</taxon>
    </lineage>
</organism>
<keyword evidence="1" id="KW-1133">Transmembrane helix</keyword>
<gene>
    <name evidence="2" type="ORF">NCTC12965_03567</name>
</gene>
<proteinExistence type="predicted"/>
<reference evidence="2" key="1">
    <citation type="submission" date="2019-05" db="EMBL/GenBank/DDBJ databases">
        <authorList>
            <consortium name="Pathogen Informatics"/>
        </authorList>
    </citation>
    <scope>NUCLEOTIDE SEQUENCE [LARGE SCALE GENOMIC DNA]</scope>
    <source>
        <strain evidence="2">NCTC12965</strain>
    </source>
</reference>
<evidence type="ECO:0000256" key="1">
    <source>
        <dbReference type="SAM" id="Phobius"/>
    </source>
</evidence>